<feature type="repeat" description="RCC1" evidence="4">
    <location>
        <begin position="610"/>
        <end position="677"/>
    </location>
</feature>
<dbReference type="EMBL" id="CAJPIZ010009005">
    <property type="protein sequence ID" value="CAG2111539.1"/>
    <property type="molecule type" value="Genomic_DNA"/>
</dbReference>
<dbReference type="OrthoDB" id="61110at2759"/>
<dbReference type="SMART" id="SM00355">
    <property type="entry name" value="ZnF_C2H2"/>
    <property type="match status" value="4"/>
</dbReference>
<dbReference type="Pfam" id="PF25390">
    <property type="entry name" value="WD40_RLD"/>
    <property type="match status" value="1"/>
</dbReference>
<dbReference type="Gene3D" id="3.30.160.60">
    <property type="entry name" value="Classic Zinc Finger"/>
    <property type="match status" value="3"/>
</dbReference>
<feature type="repeat" description="RCC1" evidence="4">
    <location>
        <begin position="678"/>
        <end position="737"/>
    </location>
</feature>
<dbReference type="GO" id="GO:0008270">
    <property type="term" value="F:zinc ion binding"/>
    <property type="evidence" value="ECO:0007669"/>
    <property type="project" value="UniProtKB-KW"/>
</dbReference>
<dbReference type="PRINTS" id="PR00633">
    <property type="entry name" value="RCCNDNSATION"/>
</dbReference>
<keyword evidence="3" id="KW-0479">Metal-binding</keyword>
<gene>
    <name evidence="7" type="ORF">OSB1V03_LOCUS11518</name>
</gene>
<feature type="region of interest" description="Disordered" evidence="5">
    <location>
        <begin position="261"/>
        <end position="536"/>
    </location>
</feature>
<keyword evidence="2" id="KW-0677">Repeat</keyword>
<dbReference type="PROSITE" id="PS00626">
    <property type="entry name" value="RCC1_2"/>
    <property type="match status" value="1"/>
</dbReference>
<dbReference type="InterPro" id="IPR051553">
    <property type="entry name" value="Ran_GTPase-activating"/>
</dbReference>
<dbReference type="Proteomes" id="UP000759131">
    <property type="component" value="Unassembled WGS sequence"/>
</dbReference>
<feature type="repeat" description="RCC1" evidence="4">
    <location>
        <begin position="870"/>
        <end position="923"/>
    </location>
</feature>
<feature type="repeat" description="RCC1" evidence="4">
    <location>
        <begin position="549"/>
        <end position="609"/>
    </location>
</feature>
<proteinExistence type="predicted"/>
<feature type="domain" description="C2H2-type" evidence="6">
    <location>
        <begin position="134"/>
        <end position="163"/>
    </location>
</feature>
<keyword evidence="8" id="KW-1185">Reference proteome</keyword>
<feature type="domain" description="C2H2-type" evidence="6">
    <location>
        <begin position="164"/>
        <end position="193"/>
    </location>
</feature>
<feature type="compositionally biased region" description="Basic and acidic residues" evidence="5">
    <location>
        <begin position="478"/>
        <end position="511"/>
    </location>
</feature>
<keyword evidence="3" id="KW-0863">Zinc-finger</keyword>
<dbReference type="InterPro" id="IPR013087">
    <property type="entry name" value="Znf_C2H2_type"/>
</dbReference>
<dbReference type="PROSITE" id="PS50157">
    <property type="entry name" value="ZINC_FINGER_C2H2_2"/>
    <property type="match status" value="4"/>
</dbReference>
<sequence>MLAMERREEELIRKENCFLRKECQKYKKIIFLLNEMNVLSENTFFRCKCHSIFDTFLNKWFQFGQQLQELKTRDEVCDPWPQKDATEVIEMVANCKQLLSKREPKRKAKRKERKSEKEKKENEKQVFLSRTKRLQCQWPGCDAMFRDREDLENHKWRHTGNKLYACDWPGCQKSFSSRCYLKKHHSTHENPHVFKCLHQQCQHAFVTSAELNAHFAEHHFARKPFRCEFADCGQEFAVKRNLKDHQIVHIDEKRFTCDWPGRSGQKYTEEGGSEAPKPVATQPTKTPKRTETTTKKETTAKKKAVKDTEPKSESKTESKTEPKSESRSESAPKRSRRAVVAEEEKPTTSAVKEKRGTRSARNAEPVVEAIVEPMRKSRRGKAAEEKSEAPKVEKSVAKKANEKPTKVTAKRNAKKTPENAKEVKEINEELNEKSESKTSEEVIEETKSEEKEENEEVKEKSEEVEEKSEELAEIAEQLDEKKDEIIEEKSDEKIEESKEEKTEEKEEKMDLSSETVTSLKRKEMDESEESSKRQKVSRFSVPSIPRVCGQLFSLGEEIAGELGLRQKRVKETKVKDNEPSPVTDKEHNALDHVVAVVCGAMHSCCLTSEGKVLTFGCNDDSALGRDTLTSLDATDDSLDLDESEERECRTPRQVAGLPEVVVKMTAGDMHTCVLCADGSVWVWGNFKDESKKFGLFSESARNGDDFEATRVPKRVNIAAKVVDIASGCHHILLLSEEGRVFSFGEGSKGQLGRIGEDRLQALQSNRALFLDPQEVSLAADVVVEKVWASHWSSYALTSAGHVMVWGLNNYHQLGFRSEGFVEVVNCDQNESQTSLKLIVELEPVRCPNAPSDVRQIANGQHHVIALDAEGRVFACGSNTYSKLGFKTEVSADHTVDTFTRIDALDGVCDIACGEFCSLAVTIGGDVLSWGQGSKHIGSADFQDIETPTKVSGHVMASTKFVSASSGSQHSLLIGFEREVNGN</sequence>
<evidence type="ECO:0000313" key="8">
    <source>
        <dbReference type="Proteomes" id="UP000759131"/>
    </source>
</evidence>
<feature type="compositionally biased region" description="Basic and acidic residues" evidence="5">
    <location>
        <begin position="381"/>
        <end position="405"/>
    </location>
</feature>
<dbReference type="SUPFAM" id="SSF50985">
    <property type="entry name" value="RCC1/BLIP-II"/>
    <property type="match status" value="1"/>
</dbReference>
<evidence type="ECO:0000259" key="6">
    <source>
        <dbReference type="PROSITE" id="PS50157"/>
    </source>
</evidence>
<dbReference type="InterPro" id="IPR058923">
    <property type="entry name" value="RCC1-like_dom"/>
</dbReference>
<feature type="compositionally biased region" description="Basic and acidic residues" evidence="5">
    <location>
        <begin position="113"/>
        <end position="124"/>
    </location>
</feature>
<protein>
    <recommendedName>
        <fullName evidence="6">C2H2-type domain-containing protein</fullName>
    </recommendedName>
</protein>
<organism evidence="7">
    <name type="scientific">Medioppia subpectinata</name>
    <dbReference type="NCBI Taxonomy" id="1979941"/>
    <lineage>
        <taxon>Eukaryota</taxon>
        <taxon>Metazoa</taxon>
        <taxon>Ecdysozoa</taxon>
        <taxon>Arthropoda</taxon>
        <taxon>Chelicerata</taxon>
        <taxon>Arachnida</taxon>
        <taxon>Acari</taxon>
        <taxon>Acariformes</taxon>
        <taxon>Sarcoptiformes</taxon>
        <taxon>Oribatida</taxon>
        <taxon>Brachypylina</taxon>
        <taxon>Oppioidea</taxon>
        <taxon>Oppiidae</taxon>
        <taxon>Medioppia</taxon>
    </lineage>
</organism>
<feature type="repeat" description="RCC1" evidence="4">
    <location>
        <begin position="738"/>
        <end position="799"/>
    </location>
</feature>
<evidence type="ECO:0000256" key="2">
    <source>
        <dbReference type="ARBA" id="ARBA00022737"/>
    </source>
</evidence>
<feature type="domain" description="C2H2-type" evidence="6">
    <location>
        <begin position="225"/>
        <end position="254"/>
    </location>
</feature>
<dbReference type="PROSITE" id="PS00028">
    <property type="entry name" value="ZINC_FINGER_C2H2_1"/>
    <property type="match status" value="4"/>
</dbReference>
<dbReference type="AlphaFoldDB" id="A0A7R9Q3R0"/>
<keyword evidence="3" id="KW-0862">Zinc</keyword>
<dbReference type="PANTHER" id="PTHR45982:SF1">
    <property type="entry name" value="REGULATOR OF CHROMOSOME CONDENSATION"/>
    <property type="match status" value="1"/>
</dbReference>
<accession>A0A7R9Q3R0</accession>
<evidence type="ECO:0000256" key="3">
    <source>
        <dbReference type="PROSITE-ProRule" id="PRU00042"/>
    </source>
</evidence>
<feature type="compositionally biased region" description="Basic and acidic residues" evidence="5">
    <location>
        <begin position="339"/>
        <end position="356"/>
    </location>
</feature>
<evidence type="ECO:0000256" key="1">
    <source>
        <dbReference type="ARBA" id="ARBA00022658"/>
    </source>
</evidence>
<dbReference type="InterPro" id="IPR036236">
    <property type="entry name" value="Znf_C2H2_sf"/>
</dbReference>
<dbReference type="PANTHER" id="PTHR45982">
    <property type="entry name" value="REGULATOR OF CHROMOSOME CONDENSATION"/>
    <property type="match status" value="1"/>
</dbReference>
<keyword evidence="1" id="KW-0344">Guanine-nucleotide releasing factor</keyword>
<dbReference type="PROSITE" id="PS00625">
    <property type="entry name" value="RCC1_1"/>
    <property type="match status" value="1"/>
</dbReference>
<dbReference type="SUPFAM" id="SSF57667">
    <property type="entry name" value="beta-beta-alpha zinc fingers"/>
    <property type="match status" value="2"/>
</dbReference>
<dbReference type="InterPro" id="IPR009091">
    <property type="entry name" value="RCC1/BLIP-II"/>
</dbReference>
<evidence type="ECO:0000313" key="7">
    <source>
        <dbReference type="EMBL" id="CAD7631109.1"/>
    </source>
</evidence>
<feature type="repeat" description="RCC1" evidence="4">
    <location>
        <begin position="924"/>
        <end position="976"/>
    </location>
</feature>
<dbReference type="InterPro" id="IPR000408">
    <property type="entry name" value="Reg_chr_condens"/>
</dbReference>
<name>A0A7R9Q3R0_9ACAR</name>
<reference evidence="7" key="1">
    <citation type="submission" date="2020-11" db="EMBL/GenBank/DDBJ databases">
        <authorList>
            <person name="Tran Van P."/>
        </authorList>
    </citation>
    <scope>NUCLEOTIDE SEQUENCE</scope>
</reference>
<feature type="compositionally biased region" description="Basic residues" evidence="5">
    <location>
        <begin position="103"/>
        <end position="112"/>
    </location>
</feature>
<dbReference type="Pfam" id="PF00096">
    <property type="entry name" value="zf-C2H2"/>
    <property type="match status" value="2"/>
</dbReference>
<dbReference type="EMBL" id="OC863580">
    <property type="protein sequence ID" value="CAD7631109.1"/>
    <property type="molecule type" value="Genomic_DNA"/>
</dbReference>
<feature type="compositionally biased region" description="Basic and acidic residues" evidence="5">
    <location>
        <begin position="415"/>
        <end position="450"/>
    </location>
</feature>
<feature type="region of interest" description="Disordered" evidence="5">
    <location>
        <begin position="102"/>
        <end position="124"/>
    </location>
</feature>
<evidence type="ECO:0000256" key="4">
    <source>
        <dbReference type="PROSITE-ProRule" id="PRU00235"/>
    </source>
</evidence>
<feature type="compositionally biased region" description="Acidic residues" evidence="5">
    <location>
        <begin position="451"/>
        <end position="477"/>
    </location>
</feature>
<dbReference type="Gene3D" id="2.130.10.30">
    <property type="entry name" value="Regulator of chromosome condensation 1/beta-lactamase-inhibitor protein II"/>
    <property type="match status" value="1"/>
</dbReference>
<feature type="domain" description="C2H2-type" evidence="6">
    <location>
        <begin position="194"/>
        <end position="224"/>
    </location>
</feature>
<feature type="compositionally biased region" description="Basic and acidic residues" evidence="5">
    <location>
        <begin position="288"/>
        <end position="332"/>
    </location>
</feature>
<evidence type="ECO:0000256" key="5">
    <source>
        <dbReference type="SAM" id="MobiDB-lite"/>
    </source>
</evidence>
<feature type="compositionally biased region" description="Basic and acidic residues" evidence="5">
    <location>
        <begin position="520"/>
        <end position="532"/>
    </location>
</feature>
<feature type="repeat" description="RCC1" evidence="4">
    <location>
        <begin position="800"/>
        <end position="869"/>
    </location>
</feature>
<dbReference type="PROSITE" id="PS50012">
    <property type="entry name" value="RCC1_3"/>
    <property type="match status" value="7"/>
</dbReference>